<reference evidence="3" key="1">
    <citation type="submission" date="2021-12" db="EMBL/GenBank/DDBJ databases">
        <title>Discovery of the Pendulisporaceae a myxobacterial family with distinct sporulation behavior and unique specialized metabolism.</title>
        <authorList>
            <person name="Garcia R."/>
            <person name="Popoff A."/>
            <person name="Bader C.D."/>
            <person name="Loehr J."/>
            <person name="Walesch S."/>
            <person name="Walt C."/>
            <person name="Boldt J."/>
            <person name="Bunk B."/>
            <person name="Haeckl F.J.F.P.J."/>
            <person name="Gunesch A.P."/>
            <person name="Birkelbach J."/>
            <person name="Nuebel U."/>
            <person name="Pietschmann T."/>
            <person name="Bach T."/>
            <person name="Mueller R."/>
        </authorList>
    </citation>
    <scope>NUCLEOTIDE SEQUENCE</scope>
    <source>
        <strain evidence="3">MSr11367</strain>
    </source>
</reference>
<dbReference type="InterPro" id="IPR013597">
    <property type="entry name" value="Mat_intron_G2"/>
</dbReference>
<dbReference type="EMBL" id="CP089983">
    <property type="protein sequence ID" value="WXB10829.1"/>
    <property type="molecule type" value="Genomic_DNA"/>
</dbReference>
<feature type="domain" description="Reverse transcriptase" evidence="2">
    <location>
        <begin position="82"/>
        <end position="373"/>
    </location>
</feature>
<accession>A0ABZ2LMG7</accession>
<comment type="similarity">
    <text evidence="1">Belongs to the bacterial reverse transcriptase family.</text>
</comment>
<dbReference type="InterPro" id="IPR030931">
    <property type="entry name" value="Group_II_RT_mat"/>
</dbReference>
<keyword evidence="3" id="KW-0548">Nucleotidyltransferase</keyword>
<keyword evidence="3" id="KW-0808">Transferase</keyword>
<protein>
    <submittedName>
        <fullName evidence="3">Group II intron reverse transcriptase/maturase</fullName>
        <ecNumber evidence="3">2.7.7.49</ecNumber>
    </submittedName>
</protein>
<dbReference type="PANTHER" id="PTHR34047:SF8">
    <property type="entry name" value="PROTEIN YKFC"/>
    <property type="match status" value="1"/>
</dbReference>
<proteinExistence type="inferred from homology"/>
<organism evidence="3 4">
    <name type="scientific">Pendulispora rubella</name>
    <dbReference type="NCBI Taxonomy" id="2741070"/>
    <lineage>
        <taxon>Bacteria</taxon>
        <taxon>Pseudomonadati</taxon>
        <taxon>Myxococcota</taxon>
        <taxon>Myxococcia</taxon>
        <taxon>Myxococcales</taxon>
        <taxon>Sorangiineae</taxon>
        <taxon>Pendulisporaceae</taxon>
        <taxon>Pendulispora</taxon>
    </lineage>
</organism>
<gene>
    <name evidence="3" type="primary">ltrA</name>
    <name evidence="3" type="ORF">LVJ94_00520</name>
</gene>
<dbReference type="PANTHER" id="PTHR34047">
    <property type="entry name" value="NUCLEAR INTRON MATURASE 1, MITOCHONDRIAL-RELATED"/>
    <property type="match status" value="1"/>
</dbReference>
<evidence type="ECO:0000313" key="4">
    <source>
        <dbReference type="Proteomes" id="UP001374803"/>
    </source>
</evidence>
<sequence>MYVASRDDRLWLQIVQRKLYTRSRVNPDYVFEKLWGLVTDPRNLRIALARVHRNRGARTAGIDRITVRHVLLDGAEPFLDELRKELRGGTFRPMPVRRVLIPKAGKPGKFRPLGIPTVKDRVVQAAVKNILEPIFEADFYPVSHGFRPGRSVHGAIAHLKVLMHSRGADPLKREDLLPFQWTIEGDIKGCFDNIGHHGLMERVRRRVGDAKLSRLVLAFLKAGALAEAQFLRSDSGTPQGGILSPLLANVALSVIEDRYERHVWPRGTAIRSSRVSLASLFPADPDVIARRAYGNRTRDKRRGLPVFTPVRYADDFIVLVAKDGDPQDCRQSAEQEKAALARELESKLGLSLSEEKTLVTPVTSTMRFLGHHLRVRKHPRHGGFVPLAVIPKEQSKRLRQNIKDIFRRSTCRDSLENRLRLINPVVRGWANFYKHAWGAKRVFAANDHYVWWTIYRWLRKKHPNTRMRDIYARYGWRKPRGRAIRWRDRETHSVTMSPTRVRPFCLSWQKTPAFVPSLWRARCVSKGARRVRRGAAGNSLR</sequence>
<dbReference type="SUPFAM" id="SSF56672">
    <property type="entry name" value="DNA/RNA polymerases"/>
    <property type="match status" value="1"/>
</dbReference>
<dbReference type="InterPro" id="IPR051083">
    <property type="entry name" value="GrpII_Intron_Splice-Mob/Def"/>
</dbReference>
<evidence type="ECO:0000256" key="1">
    <source>
        <dbReference type="ARBA" id="ARBA00034120"/>
    </source>
</evidence>
<evidence type="ECO:0000259" key="2">
    <source>
        <dbReference type="PROSITE" id="PS50878"/>
    </source>
</evidence>
<dbReference type="NCBIfam" id="TIGR04416">
    <property type="entry name" value="group_II_RT_mat"/>
    <property type="match status" value="1"/>
</dbReference>
<keyword evidence="4" id="KW-1185">Reference proteome</keyword>
<dbReference type="InterPro" id="IPR000477">
    <property type="entry name" value="RT_dom"/>
</dbReference>
<dbReference type="Proteomes" id="UP001374803">
    <property type="component" value="Chromosome"/>
</dbReference>
<dbReference type="GO" id="GO:0003964">
    <property type="term" value="F:RNA-directed DNA polymerase activity"/>
    <property type="evidence" value="ECO:0007669"/>
    <property type="project" value="UniProtKB-KW"/>
</dbReference>
<dbReference type="CDD" id="cd01651">
    <property type="entry name" value="RT_G2_intron"/>
    <property type="match status" value="1"/>
</dbReference>
<dbReference type="Pfam" id="PF00078">
    <property type="entry name" value="RVT_1"/>
    <property type="match status" value="1"/>
</dbReference>
<dbReference type="Pfam" id="PF08388">
    <property type="entry name" value="GIIM"/>
    <property type="match status" value="1"/>
</dbReference>
<evidence type="ECO:0000313" key="3">
    <source>
        <dbReference type="EMBL" id="WXB10829.1"/>
    </source>
</evidence>
<name>A0ABZ2LMG7_9BACT</name>
<dbReference type="PROSITE" id="PS50878">
    <property type="entry name" value="RT_POL"/>
    <property type="match status" value="1"/>
</dbReference>
<keyword evidence="3" id="KW-0695">RNA-directed DNA polymerase</keyword>
<dbReference type="EC" id="2.7.7.49" evidence="3"/>
<dbReference type="InterPro" id="IPR043502">
    <property type="entry name" value="DNA/RNA_pol_sf"/>
</dbReference>